<protein>
    <submittedName>
        <fullName evidence="1">Uncharacterized protein</fullName>
    </submittedName>
</protein>
<name>X1MTI3_9ZZZZ</name>
<accession>X1MTI3</accession>
<organism evidence="1">
    <name type="scientific">marine sediment metagenome</name>
    <dbReference type="NCBI Taxonomy" id="412755"/>
    <lineage>
        <taxon>unclassified sequences</taxon>
        <taxon>metagenomes</taxon>
        <taxon>ecological metagenomes</taxon>
    </lineage>
</organism>
<reference evidence="1" key="1">
    <citation type="journal article" date="2014" name="Front. Microbiol.">
        <title>High frequency of phylogenetically diverse reductive dehalogenase-homologous genes in deep subseafloor sedimentary metagenomes.</title>
        <authorList>
            <person name="Kawai M."/>
            <person name="Futagami T."/>
            <person name="Toyoda A."/>
            <person name="Takaki Y."/>
            <person name="Nishi S."/>
            <person name="Hori S."/>
            <person name="Arai W."/>
            <person name="Tsubouchi T."/>
            <person name="Morono Y."/>
            <person name="Uchiyama I."/>
            <person name="Ito T."/>
            <person name="Fujiyama A."/>
            <person name="Inagaki F."/>
            <person name="Takami H."/>
        </authorList>
    </citation>
    <scope>NUCLEOTIDE SEQUENCE</scope>
    <source>
        <strain evidence="1">Expedition CK06-06</strain>
    </source>
</reference>
<proteinExistence type="predicted"/>
<sequence length="89" mass="10431">EEERKDFEEKAKSLVEFGKFGLKLFDEQVLANKKYLDLITGDIYFMKSYYMGMVDGNNKADLCRDEYQPLFLSLGRRESKKGFRSGQLL</sequence>
<dbReference type="EMBL" id="BARV01004452">
    <property type="protein sequence ID" value="GAI18000.1"/>
    <property type="molecule type" value="Genomic_DNA"/>
</dbReference>
<gene>
    <name evidence="1" type="ORF">S06H3_09881</name>
</gene>
<comment type="caution">
    <text evidence="1">The sequence shown here is derived from an EMBL/GenBank/DDBJ whole genome shotgun (WGS) entry which is preliminary data.</text>
</comment>
<evidence type="ECO:0000313" key="1">
    <source>
        <dbReference type="EMBL" id="GAI18000.1"/>
    </source>
</evidence>
<feature type="non-terminal residue" evidence="1">
    <location>
        <position position="1"/>
    </location>
</feature>
<dbReference type="AlphaFoldDB" id="X1MTI3"/>